<keyword evidence="3" id="KW-0132">Cell division</keyword>
<organism evidence="8 9">
    <name type="scientific">Eremothecium gossypii (strain ATCC 10895 / CBS 109.51 / FGSC 9923 / NRRL Y-1056)</name>
    <name type="common">Yeast</name>
    <name type="synonym">Ashbya gossypii</name>
    <dbReference type="NCBI Taxonomy" id="284811"/>
    <lineage>
        <taxon>Eukaryota</taxon>
        <taxon>Fungi</taxon>
        <taxon>Dikarya</taxon>
        <taxon>Ascomycota</taxon>
        <taxon>Saccharomycotina</taxon>
        <taxon>Saccharomycetes</taxon>
        <taxon>Saccharomycetales</taxon>
        <taxon>Saccharomycetaceae</taxon>
        <taxon>Eremothecium</taxon>
    </lineage>
</organism>
<evidence type="ECO:0000313" key="8">
    <source>
        <dbReference type="EMBL" id="AAS50272.1"/>
    </source>
</evidence>
<name>Q75F22_EREGS</name>
<sequence length="666" mass="76668">MAPSEHQIYQHIQLTKWYDPHDVSSLLLVLFYALGTIAIKPDILLRVLDPTGIRSIYAYEKDLDLNATIKLPNLECLVQFLIDADEEAAALTLIAALEQIPSMHGLIQLLTFFKNRVVIDSMCDIPDPYFKRGISKKSVFYMLLSRKFRGFTDIYLSGDMTQKWRELHSYRAQFKTTKLWQAVNTKLPQKSAFLGKVFNESDDNTLPLPTIQTGEEEHHVYPWILTTRERYEQLVNMELTKLNSCTNPDLSIAEELVRYTSLNQKTTFPSVLMVQYTISLLNKNYQESQDLLFRIFDYAGSSFESSQTYDSASGPLFNSFMLSHLFRACGTPQAAVKRIENVVKLVREHGSLTGVQPMLYSLFIFLKDYPHLSDNLQSAVAQLKKYFENTARNSLNSIKFLYSIESLLQLTYDAHIPQGLANAYKTRMLCMLDDKSRHIESVDPFIKTTEIWNRIGIEEIPPCYATYANTSSDFSNYRGAYSEVVQSLVSGDDAPLYSLDIGAWPYSEQQKVKQLKIRYLKKLGELDEAMNLVNVYIEDTRSKIIDKFWEFEFMKEKVYLLFECGMAARSINFITEMIGTAEKAKNAYQLTQCFILLSTALVALRKYDMAVQLMRGNMYTVFQFGQRELEKEFMNKYIEAMRNATCQTKGVTIDQLQVLQSKYMAA</sequence>
<comment type="similarity">
    <text evidence="1">Belongs to the APC5 family.</text>
</comment>
<feature type="domain" description="Anaphase-promoting complex subunit 5" evidence="7">
    <location>
        <begin position="273"/>
        <end position="368"/>
    </location>
</feature>
<dbReference type="GeneID" id="4618607"/>
<keyword evidence="5" id="KW-0833">Ubl conjugation pathway</keyword>
<dbReference type="EMBL" id="AE016814">
    <property type="protein sequence ID" value="AAS50272.1"/>
    <property type="molecule type" value="Genomic_DNA"/>
</dbReference>
<dbReference type="InterPro" id="IPR026000">
    <property type="entry name" value="Apc5_dom"/>
</dbReference>
<proteinExistence type="inferred from homology"/>
<accession>Q75F22</accession>
<evidence type="ECO:0000256" key="2">
    <source>
        <dbReference type="ARBA" id="ARBA00016066"/>
    </source>
</evidence>
<keyword evidence="4" id="KW-0498">Mitosis</keyword>
<dbReference type="HOGENOM" id="CLU_412158_0_0_1"/>
<dbReference type="GO" id="GO:0005680">
    <property type="term" value="C:anaphase-promoting complex"/>
    <property type="evidence" value="ECO:0000318"/>
    <property type="project" value="GO_Central"/>
</dbReference>
<dbReference type="eggNOG" id="KOG4322">
    <property type="taxonomic scope" value="Eukaryota"/>
</dbReference>
<evidence type="ECO:0000313" key="9">
    <source>
        <dbReference type="Proteomes" id="UP000000591"/>
    </source>
</evidence>
<dbReference type="OrthoDB" id="2504561at2759"/>
<reference evidence="9" key="2">
    <citation type="journal article" date="2013" name="G3 (Bethesda)">
        <title>Genomes of Ashbya fungi isolated from insects reveal four mating-type loci, numerous translocations, lack of transposons, and distinct gene duplications.</title>
        <authorList>
            <person name="Dietrich F.S."/>
            <person name="Voegeli S."/>
            <person name="Kuo S."/>
            <person name="Philippsen P."/>
        </authorList>
    </citation>
    <scope>GENOME REANNOTATION</scope>
    <source>
        <strain evidence="9">ATCC 10895 / CBS 109.51 / FGSC 9923 / NRRL Y-1056</strain>
    </source>
</reference>
<evidence type="ECO:0000256" key="3">
    <source>
        <dbReference type="ARBA" id="ARBA00022618"/>
    </source>
</evidence>
<dbReference type="PANTHER" id="PTHR12830">
    <property type="entry name" value="ANAPHASE-PROMOTING COMPLEX SUBUNIT 5"/>
    <property type="match status" value="1"/>
</dbReference>
<gene>
    <name evidence="8" type="ORF">AGOS_AAL094W</name>
</gene>
<keyword evidence="9" id="KW-1185">Reference proteome</keyword>
<dbReference type="GO" id="GO:0051301">
    <property type="term" value="P:cell division"/>
    <property type="evidence" value="ECO:0007669"/>
    <property type="project" value="UniProtKB-KW"/>
</dbReference>
<dbReference type="OMA" id="RETIWIN"/>
<dbReference type="Proteomes" id="UP000000591">
    <property type="component" value="Chromosome I"/>
</dbReference>
<dbReference type="GO" id="GO:0045842">
    <property type="term" value="P:positive regulation of mitotic metaphase/anaphase transition"/>
    <property type="evidence" value="ECO:0000318"/>
    <property type="project" value="GO_Central"/>
</dbReference>
<protein>
    <recommendedName>
        <fullName evidence="2">Anaphase-promoting complex subunit 5</fullName>
    </recommendedName>
</protein>
<dbReference type="AlphaFoldDB" id="Q75F22"/>
<evidence type="ECO:0000256" key="4">
    <source>
        <dbReference type="ARBA" id="ARBA00022776"/>
    </source>
</evidence>
<keyword evidence="6" id="KW-0131">Cell cycle</keyword>
<evidence type="ECO:0000256" key="5">
    <source>
        <dbReference type="ARBA" id="ARBA00022786"/>
    </source>
</evidence>
<dbReference type="KEGG" id="ago:AGOS_AAL094W"/>
<dbReference type="STRING" id="284811.Q75F22"/>
<dbReference type="PANTHER" id="PTHR12830:SF9">
    <property type="entry name" value="ANAPHASE-PROMOTING COMPLEX SUBUNIT 5"/>
    <property type="match status" value="1"/>
</dbReference>
<dbReference type="InParanoid" id="Q75F22"/>
<dbReference type="Pfam" id="PF12862">
    <property type="entry name" value="ANAPC5"/>
    <property type="match status" value="1"/>
</dbReference>
<evidence type="ECO:0000259" key="7">
    <source>
        <dbReference type="Pfam" id="PF12862"/>
    </source>
</evidence>
<evidence type="ECO:0000256" key="6">
    <source>
        <dbReference type="ARBA" id="ARBA00023306"/>
    </source>
</evidence>
<dbReference type="InterPro" id="IPR037679">
    <property type="entry name" value="Apc5"/>
</dbReference>
<dbReference type="RefSeq" id="NP_982448.1">
    <property type="nucleotide sequence ID" value="NM_207801.1"/>
</dbReference>
<evidence type="ECO:0000256" key="1">
    <source>
        <dbReference type="ARBA" id="ARBA00007450"/>
    </source>
</evidence>
<dbReference type="GO" id="GO:0070979">
    <property type="term" value="P:protein K11-linked ubiquitination"/>
    <property type="evidence" value="ECO:0000318"/>
    <property type="project" value="GO_Central"/>
</dbReference>
<dbReference type="FunCoup" id="Q75F22">
    <property type="interactions" value="201"/>
</dbReference>
<dbReference type="GO" id="GO:0031145">
    <property type="term" value="P:anaphase-promoting complex-dependent catabolic process"/>
    <property type="evidence" value="ECO:0000318"/>
    <property type="project" value="GO_Central"/>
</dbReference>
<reference evidence="8 9" key="1">
    <citation type="journal article" date="2004" name="Science">
        <title>The Ashbya gossypii genome as a tool for mapping the ancient Saccharomyces cerevisiae genome.</title>
        <authorList>
            <person name="Dietrich F.S."/>
            <person name="Voegeli S."/>
            <person name="Brachat S."/>
            <person name="Lerch A."/>
            <person name="Gates K."/>
            <person name="Steiner S."/>
            <person name="Mohr C."/>
            <person name="Pohlmann R."/>
            <person name="Luedi P."/>
            <person name="Choi S."/>
            <person name="Wing R.A."/>
            <person name="Flavier A."/>
            <person name="Gaffney T.D."/>
            <person name="Philippsen P."/>
        </authorList>
    </citation>
    <scope>NUCLEOTIDE SEQUENCE [LARGE SCALE GENOMIC DNA]</scope>
    <source>
        <strain evidence="9">ATCC 10895 / CBS 109.51 / FGSC 9923 / NRRL Y-1056</strain>
    </source>
</reference>